<dbReference type="AlphaFoldDB" id="A0A4Y6RI68"/>
<dbReference type="PROSITE" id="PS51318">
    <property type="entry name" value="TAT"/>
    <property type="match status" value="1"/>
</dbReference>
<dbReference type="Gene3D" id="3.20.20.80">
    <property type="entry name" value="Glycosidases"/>
    <property type="match status" value="1"/>
</dbReference>
<reference evidence="1 2" key="1">
    <citation type="submission" date="2019-06" db="EMBL/GenBank/DDBJ databases">
        <title>Complete genome sequence of Janthinobacterium sp. SNU WT3 isolated from diseased rainbow trout.</title>
        <authorList>
            <person name="Oh W.T."/>
            <person name="Park S.C."/>
        </authorList>
    </citation>
    <scope>NUCLEOTIDE SEQUENCE [LARGE SCALE GENOMIC DNA]</scope>
    <source>
        <strain evidence="1 2">SNU WT3</strain>
    </source>
</reference>
<gene>
    <name evidence="1" type="ORF">FJQ89_18410</name>
</gene>
<evidence type="ECO:0000313" key="1">
    <source>
        <dbReference type="EMBL" id="QDG72154.1"/>
    </source>
</evidence>
<dbReference type="EMBL" id="CP041185">
    <property type="protein sequence ID" value="QDG72154.1"/>
    <property type="molecule type" value="Genomic_DNA"/>
</dbReference>
<dbReference type="Proteomes" id="UP000316665">
    <property type="component" value="Chromosome"/>
</dbReference>
<dbReference type="InterPro" id="IPR017853">
    <property type="entry name" value="GH"/>
</dbReference>
<dbReference type="OrthoDB" id="9147253at2"/>
<dbReference type="RefSeq" id="WP_141171216.1">
    <property type="nucleotide sequence ID" value="NZ_CP041185.1"/>
</dbReference>
<sequence>MYRPSRRHFLFKTGIGVATLTMGAVSPGRFFSPAHAANPSGRSVGANTAVTNVFRLGGGAQVLQSIAGAAATLTLQMPNNGASAGVVDVSNGDGLSNTDVYISLLQQTLRLSAMGSTVTLPAVDLSGSAWTLGILVRIQDGAPGPKPLRLLTVANAAGPPLWLGYEGPSFANPGCIRLLMPKFVGQSSEVIAARQGANSEYSAFAKTGRWVWIFLRRNAIAGTEQILAVNNGQEISAQVHAGSLSILWAPLVAMPPDNRLATVYGMSGPAMASGTYAAIGGDVIVGPDAAGSGGFDIAKMFFTNNAMDPRQLGIMAAGQYFSSAGVSVDGAKDVYFNLNTNVAAHLHDIVRKTRALAANFAEGNSLAGLTPPAELSWMNCYVGQTGTASICFSYDSERAVVVVAQQPDGPVETIRNIPAPAAISARRELSKDDFGIHYIRWPYDPSVNPAKPGFFYSNNPSRWHTEYDGRIGWVRAFDPNIHGRIFEGIFTSAGLTANIGSRPNSQYGKKTGQKFYTGMLRPDGSYDFSKLQLLLGSARAKGVRVLLNLSLNSMTYVEAKDGQAGMFVEQGLSTGEFLSANSTAYYVRIKNFLGALLDVASVYGDTLGALEVANEAGPDYFAATNIPISYFDSQDYFASNASTYSTGFINNLAVLCRFAKDLVAEKGLAILVCSPPFQGGEASLAAAFLNASAQHPVTVGNRGDGAGKTGKDYIDVLAHHNYGSFSRRGGPGAPPDSKTVDKALLDKAGYGNPAADAAYPNNTIIGDLTLTGNRVKWAVARVGWTGPVWNTEFNMTGSTDKNTWGPANMTAVGTERCYRQMLLASIAAGYDKCFIYAADHASLGSYAHVGQIPAGEYADAWFKDLQQAAPNSAVIAAVIDEFIGGETCVFGLTGVNAHPFYCVGTGRLKIASPETDGFFVEQ</sequence>
<organism evidence="1 2">
    <name type="scientific">Janthinobacterium tructae</name>
    <dbReference type="NCBI Taxonomy" id="2590869"/>
    <lineage>
        <taxon>Bacteria</taxon>
        <taxon>Pseudomonadati</taxon>
        <taxon>Pseudomonadota</taxon>
        <taxon>Betaproteobacteria</taxon>
        <taxon>Burkholderiales</taxon>
        <taxon>Oxalobacteraceae</taxon>
        <taxon>Janthinobacterium</taxon>
    </lineage>
</organism>
<proteinExistence type="predicted"/>
<evidence type="ECO:0000313" key="2">
    <source>
        <dbReference type="Proteomes" id="UP000316665"/>
    </source>
</evidence>
<accession>A0A4Y6RI68</accession>
<keyword evidence="2" id="KW-1185">Reference proteome</keyword>
<protein>
    <submittedName>
        <fullName evidence="1">Uncharacterized protein</fullName>
    </submittedName>
</protein>
<dbReference type="KEGG" id="jas:FJQ89_18410"/>
<name>A0A4Y6RI68_9BURK</name>
<dbReference type="InterPro" id="IPR006311">
    <property type="entry name" value="TAT_signal"/>
</dbReference>
<dbReference type="SUPFAM" id="SSF51445">
    <property type="entry name" value="(Trans)glycosidases"/>
    <property type="match status" value="1"/>
</dbReference>